<dbReference type="SUPFAM" id="SSF56219">
    <property type="entry name" value="DNase I-like"/>
    <property type="match status" value="1"/>
</dbReference>
<feature type="transmembrane region" description="Helical" evidence="2">
    <location>
        <begin position="165"/>
        <end position="186"/>
    </location>
</feature>
<evidence type="ECO:0000313" key="5">
    <source>
        <dbReference type="Proteomes" id="UP000245876"/>
    </source>
</evidence>
<accession>A0A2U2N6S5</accession>
<dbReference type="Pfam" id="PF03372">
    <property type="entry name" value="Exo_endo_phos"/>
    <property type="match status" value="1"/>
</dbReference>
<organism evidence="4 5">
    <name type="scientific">Bifidobacterium callitrichidarum</name>
    <dbReference type="NCBI Taxonomy" id="2052941"/>
    <lineage>
        <taxon>Bacteria</taxon>
        <taxon>Bacillati</taxon>
        <taxon>Actinomycetota</taxon>
        <taxon>Actinomycetes</taxon>
        <taxon>Bifidobacteriales</taxon>
        <taxon>Bifidobacteriaceae</taxon>
        <taxon>Bifidobacterium</taxon>
    </lineage>
</organism>
<evidence type="ECO:0000313" key="4">
    <source>
        <dbReference type="EMBL" id="PWG64694.1"/>
    </source>
</evidence>
<dbReference type="AlphaFoldDB" id="A0A2U2N6S5"/>
<comment type="caution">
    <text evidence="4">The sequence shown here is derived from an EMBL/GenBank/DDBJ whole genome shotgun (WGS) entry which is preliminary data.</text>
</comment>
<name>A0A2U2N6S5_9BIFI</name>
<evidence type="ECO:0000256" key="1">
    <source>
        <dbReference type="SAM" id="MobiDB-lite"/>
    </source>
</evidence>
<keyword evidence="4" id="KW-0378">Hydrolase</keyword>
<proteinExistence type="predicted"/>
<dbReference type="GO" id="GO:0004519">
    <property type="term" value="F:endonuclease activity"/>
    <property type="evidence" value="ECO:0007669"/>
    <property type="project" value="UniProtKB-KW"/>
</dbReference>
<feature type="transmembrane region" description="Helical" evidence="2">
    <location>
        <begin position="193"/>
        <end position="211"/>
    </location>
</feature>
<feature type="compositionally biased region" description="Low complexity" evidence="1">
    <location>
        <begin position="57"/>
        <end position="67"/>
    </location>
</feature>
<keyword evidence="5" id="KW-1185">Reference proteome</keyword>
<keyword evidence="2" id="KW-0472">Membrane</keyword>
<keyword evidence="2" id="KW-0812">Transmembrane</keyword>
<feature type="domain" description="Endonuclease/exonuclease/phosphatase" evidence="3">
    <location>
        <begin position="243"/>
        <end position="451"/>
    </location>
</feature>
<protein>
    <submittedName>
        <fullName evidence="4">Endonuclease</fullName>
    </submittedName>
</protein>
<reference evidence="4 5" key="1">
    <citation type="journal article" date="2018" name="Int. J. Syst. Evol. Microbiol.">
        <title>Bifidobacterium callitrichidarum sp. nov. from the faeces of the emperor tamarin (Saguinus imperator).</title>
        <authorList>
            <person name="Modesto M."/>
            <person name="Michelini S."/>
            <person name="Sansosti M.C."/>
            <person name="De Filippo C."/>
            <person name="Cavalieri D."/>
            <person name="Qvirist L."/>
            <person name="Andlid T."/>
            <person name="Spiezio C."/>
            <person name="Sandri C."/>
            <person name="Pascarelli S."/>
            <person name="Sgorbati B."/>
            <person name="Mattarelli P."/>
        </authorList>
    </citation>
    <scope>NUCLEOTIDE SEQUENCE [LARGE SCALE GENOMIC DNA]</scope>
    <source>
        <strain evidence="4 5">TRI 5</strain>
    </source>
</reference>
<dbReference type="InterPro" id="IPR005135">
    <property type="entry name" value="Endo/exonuclease/phosphatase"/>
</dbReference>
<feature type="transmembrane region" description="Helical" evidence="2">
    <location>
        <begin position="135"/>
        <end position="153"/>
    </location>
</feature>
<keyword evidence="4" id="KW-0255">Endonuclease</keyword>
<evidence type="ECO:0000256" key="2">
    <source>
        <dbReference type="SAM" id="Phobius"/>
    </source>
</evidence>
<dbReference type="Proteomes" id="UP000245876">
    <property type="component" value="Unassembled WGS sequence"/>
</dbReference>
<dbReference type="Gene3D" id="3.60.10.10">
    <property type="entry name" value="Endonuclease/exonuclease/phosphatase"/>
    <property type="match status" value="1"/>
</dbReference>
<dbReference type="EMBL" id="QFFM01000016">
    <property type="protein sequence ID" value="PWG64694.1"/>
    <property type="molecule type" value="Genomic_DNA"/>
</dbReference>
<evidence type="ECO:0000259" key="3">
    <source>
        <dbReference type="Pfam" id="PF03372"/>
    </source>
</evidence>
<sequence length="462" mass="49910">MVRNMGLAAKKRTPAKTNPLQWQIAENRMAWRGFVMARSRSTAYGNVTGASRGGTASGRTRTRSQAAGGAGAQAGRIDGTYGSGRDGSSYRTSARPAKATGKARPATGKSGKSSKSGKSKSRKNAAPDHRYRNRLLGLLSALFALAALIGTTARALPGDLQELPYVPIVVSATPWFALLALIALLLAIVSHRVLAALLAVAAIGLNGYWQYPFFYSPNPLPQAALNAVAASEANTEDAFARVMTLNVYKGQADPQAIVDLVSDQRVEVLALQETTDDFVKRLKQAGIEHYLPYSQVSSSDGVYGNGLWSATPLADPVDDEVNSSASFMPGGTVDLGGYRIRFVSVHTTAPVPGYWRQWKRSLDELGLMREHTDTRYIFMGDFNATYDHTPFRDFLGTRFQDAAYASGHGFTFSWPTNRPWVPMFAGIDHVVLDQGMRAGQGKVVQVEGSDHAALLMTVDVMQ</sequence>
<dbReference type="InterPro" id="IPR036691">
    <property type="entry name" value="Endo/exonu/phosph_ase_sf"/>
</dbReference>
<gene>
    <name evidence="4" type="ORF">DF196_08405</name>
</gene>
<keyword evidence="2" id="KW-1133">Transmembrane helix</keyword>
<keyword evidence="4" id="KW-0540">Nuclease</keyword>
<feature type="region of interest" description="Disordered" evidence="1">
    <location>
        <begin position="45"/>
        <end position="127"/>
    </location>
</feature>